<comment type="caution">
    <text evidence="1">The sequence shown here is derived from an EMBL/GenBank/DDBJ whole genome shotgun (WGS) entry which is preliminary data.</text>
</comment>
<dbReference type="CDD" id="cd10229">
    <property type="entry name" value="ASKHA_NBD_HSP70_HSPA12"/>
    <property type="match status" value="1"/>
</dbReference>
<name>A0A8H7UT05_9FUNG</name>
<dbReference type="Proteomes" id="UP000603453">
    <property type="component" value="Unassembled WGS sequence"/>
</dbReference>
<dbReference type="PANTHER" id="PTHR14187">
    <property type="entry name" value="ALPHA KINASE/ELONGATION FACTOR 2 KINASE"/>
    <property type="match status" value="1"/>
</dbReference>
<reference evidence="1" key="1">
    <citation type="submission" date="2020-12" db="EMBL/GenBank/DDBJ databases">
        <title>Metabolic potential, ecology and presence of endohyphal bacteria is reflected in genomic diversity of Mucoromycotina.</title>
        <authorList>
            <person name="Muszewska A."/>
            <person name="Okrasinska A."/>
            <person name="Steczkiewicz K."/>
            <person name="Drgas O."/>
            <person name="Orlowska M."/>
            <person name="Perlinska-Lenart U."/>
            <person name="Aleksandrzak-Piekarczyk T."/>
            <person name="Szatraj K."/>
            <person name="Zielenkiewicz U."/>
            <person name="Pilsyk S."/>
            <person name="Malc E."/>
            <person name="Mieczkowski P."/>
            <person name="Kruszewska J.S."/>
            <person name="Biernat P."/>
            <person name="Pawlowska J."/>
        </authorList>
    </citation>
    <scope>NUCLEOTIDE SEQUENCE</scope>
    <source>
        <strain evidence="1">WA0000017839</strain>
    </source>
</reference>
<gene>
    <name evidence="1" type="ORF">INT47_002548</name>
</gene>
<accession>A0A8H7UT05</accession>
<dbReference type="AlphaFoldDB" id="A0A8H7UT05"/>
<dbReference type="OrthoDB" id="2963168at2759"/>
<evidence type="ECO:0008006" key="3">
    <source>
        <dbReference type="Google" id="ProtNLM"/>
    </source>
</evidence>
<dbReference type="EMBL" id="JAEPRD010000254">
    <property type="protein sequence ID" value="KAG2192997.1"/>
    <property type="molecule type" value="Genomic_DNA"/>
</dbReference>
<organism evidence="1 2">
    <name type="scientific">Mucor saturninus</name>
    <dbReference type="NCBI Taxonomy" id="64648"/>
    <lineage>
        <taxon>Eukaryota</taxon>
        <taxon>Fungi</taxon>
        <taxon>Fungi incertae sedis</taxon>
        <taxon>Mucoromycota</taxon>
        <taxon>Mucoromycotina</taxon>
        <taxon>Mucoromycetes</taxon>
        <taxon>Mucorales</taxon>
        <taxon>Mucorineae</taxon>
        <taxon>Mucoraceae</taxon>
        <taxon>Mucor</taxon>
    </lineage>
</organism>
<dbReference type="InterPro" id="IPR043129">
    <property type="entry name" value="ATPase_NBD"/>
</dbReference>
<dbReference type="Gene3D" id="3.30.420.40">
    <property type="match status" value="1"/>
</dbReference>
<evidence type="ECO:0000313" key="1">
    <source>
        <dbReference type="EMBL" id="KAG2192997.1"/>
    </source>
</evidence>
<keyword evidence="2" id="KW-1185">Reference proteome</keyword>
<sequence>MTQDYPVIVSIDFGTTYSGCCYALADTAEVHDIFRWPKSNGSYAKVPSLLYYKKNGRLLDWGKGARLQSLRPDNDGTLLQYFKLALITEEIRLPDNKTHVDVIADYLRMFHDHIYEQLLKTQLLHAYKQCQYRYCLTVPAIWSDESKALMREAMVQAGILQEDDPIHRLALISEPEAAAAYCENKYQSWNLSDGDIFMIVDAGGGTVDLITYLIQDATPPRTLSEVTRGNGAMCGSAFIDQNMSLLLRSKLSNGDIPSCMFEMMMDTFIETIKPNYRGDETDVYLIPVPAGALQYIQPEFLNDDHQLIFRPTELRDLVFHPVLKRVVQLVREQLAQVDQYVQAIFLVGGFGCSEYLYDILREKFHGLVGEIAMPPRGELAVAQGAVYHLLKPNLVTSKLLRRTYGVRTRLPFEQGLDPESSAVITKDGIKRCSTRFDVIAHKGQRVFIDQSIKRSFWVVYPKHTEADLYASDSDVIPRQVTDKDSVVKLAELPIKMPLLPNVKPGTRMDVTIEFIFGMTEIKMVVHLAGTRTEHLIESHV</sequence>
<dbReference type="PANTHER" id="PTHR14187:SF5">
    <property type="entry name" value="HEAT SHOCK 70 KDA PROTEIN 12A"/>
    <property type="match status" value="1"/>
</dbReference>
<evidence type="ECO:0000313" key="2">
    <source>
        <dbReference type="Proteomes" id="UP000603453"/>
    </source>
</evidence>
<proteinExistence type="predicted"/>
<protein>
    <recommendedName>
        <fullName evidence="3">Actin-like ATPase domain-containing protein</fullName>
    </recommendedName>
</protein>
<dbReference type="SUPFAM" id="SSF53067">
    <property type="entry name" value="Actin-like ATPase domain"/>
    <property type="match status" value="2"/>
</dbReference>